<accession>A0ABD1FWW0</accession>
<evidence type="ECO:0000313" key="2">
    <source>
        <dbReference type="Proteomes" id="UP001567538"/>
    </source>
</evidence>
<dbReference type="SUPFAM" id="SSF48371">
    <property type="entry name" value="ARM repeat"/>
    <property type="match status" value="1"/>
</dbReference>
<dbReference type="EMBL" id="JBEAFC010000011">
    <property type="protein sequence ID" value="KAL1536316.1"/>
    <property type="molecule type" value="Genomic_DNA"/>
</dbReference>
<protein>
    <submittedName>
        <fullName evidence="1">Karyopherin (Importin) beta 3</fullName>
    </submittedName>
</protein>
<organism evidence="1 2">
    <name type="scientific">Salvia divinorum</name>
    <name type="common">Maria pastora</name>
    <name type="synonym">Diviner's sage</name>
    <dbReference type="NCBI Taxonomy" id="28513"/>
    <lineage>
        <taxon>Eukaryota</taxon>
        <taxon>Viridiplantae</taxon>
        <taxon>Streptophyta</taxon>
        <taxon>Embryophyta</taxon>
        <taxon>Tracheophyta</taxon>
        <taxon>Spermatophyta</taxon>
        <taxon>Magnoliopsida</taxon>
        <taxon>eudicotyledons</taxon>
        <taxon>Gunneridae</taxon>
        <taxon>Pentapetalae</taxon>
        <taxon>asterids</taxon>
        <taxon>lamiids</taxon>
        <taxon>Lamiales</taxon>
        <taxon>Lamiaceae</taxon>
        <taxon>Nepetoideae</taxon>
        <taxon>Mentheae</taxon>
        <taxon>Salviinae</taxon>
        <taxon>Salvia</taxon>
        <taxon>Salvia subgen. Calosphace</taxon>
    </lineage>
</organism>
<proteinExistence type="predicted"/>
<comment type="caution">
    <text evidence="1">The sequence shown here is derived from an EMBL/GenBank/DDBJ whole genome shotgun (WGS) entry which is preliminary data.</text>
</comment>
<evidence type="ECO:0000313" key="1">
    <source>
        <dbReference type="EMBL" id="KAL1536316.1"/>
    </source>
</evidence>
<dbReference type="Proteomes" id="UP001567538">
    <property type="component" value="Unassembled WGS sequence"/>
</dbReference>
<dbReference type="Gene3D" id="1.25.10.10">
    <property type="entry name" value="Leucine-rich Repeat Variant"/>
    <property type="match status" value="1"/>
</dbReference>
<name>A0ABD1FWW0_SALDI</name>
<keyword evidence="2" id="KW-1185">Reference proteome</keyword>
<gene>
    <name evidence="1" type="ORF">AAHA92_28990</name>
</gene>
<reference evidence="1 2" key="1">
    <citation type="submission" date="2024-06" db="EMBL/GenBank/DDBJ databases">
        <title>A chromosome level genome sequence of Diviner's sage (Salvia divinorum).</title>
        <authorList>
            <person name="Ford S.A."/>
            <person name="Ro D.-K."/>
            <person name="Ness R.W."/>
            <person name="Phillips M.A."/>
        </authorList>
    </citation>
    <scope>NUCLEOTIDE SEQUENCE [LARGE SCALE GENOMIC DNA]</scope>
    <source>
        <strain evidence="1">SAF-2024a</strain>
        <tissue evidence="1">Leaf</tissue>
    </source>
</reference>
<dbReference type="InterPro" id="IPR011989">
    <property type="entry name" value="ARM-like"/>
</dbReference>
<sequence length="112" mass="12104">MIMSHPDSIPLNQVLPIFLQVLPLKEDYEESTAVYGCICNLVLSSNSHILSFVPQLVSVFAQVAVSPVESHEVKVHIGRAFSHLISIYGHQIQPLLGNLSPAHANALAAIAP</sequence>
<dbReference type="InterPro" id="IPR016024">
    <property type="entry name" value="ARM-type_fold"/>
</dbReference>
<dbReference type="AlphaFoldDB" id="A0ABD1FWW0"/>